<gene>
    <name evidence="1" type="ORF">JBS370_LOCUS39819</name>
</gene>
<name>A0A820GVC9_9BILA</name>
<reference evidence="1" key="1">
    <citation type="submission" date="2021-02" db="EMBL/GenBank/DDBJ databases">
        <authorList>
            <person name="Nowell W R."/>
        </authorList>
    </citation>
    <scope>NUCLEOTIDE SEQUENCE</scope>
</reference>
<dbReference type="AlphaFoldDB" id="A0A820GVC9"/>
<sequence length="88" mass="10532">MMLKKLFNTIYVKSLLSYFYNNQSYSIALIDSISMYFDKIQNHVELTCQFSTDNIHDLLRFIIFISEIIYINIFQKNKPFLSCKTDQI</sequence>
<dbReference type="Proteomes" id="UP000663836">
    <property type="component" value="Unassembled WGS sequence"/>
</dbReference>
<proteinExistence type="predicted"/>
<protein>
    <submittedName>
        <fullName evidence="1">Uncharacterized protein</fullName>
    </submittedName>
</protein>
<comment type="caution">
    <text evidence="1">The sequence shown here is derived from an EMBL/GenBank/DDBJ whole genome shotgun (WGS) entry which is preliminary data.</text>
</comment>
<accession>A0A820GVC9</accession>
<evidence type="ECO:0000313" key="1">
    <source>
        <dbReference type="EMBL" id="CAF4283176.1"/>
    </source>
</evidence>
<dbReference type="EMBL" id="CAJOBD010030656">
    <property type="protein sequence ID" value="CAF4283176.1"/>
    <property type="molecule type" value="Genomic_DNA"/>
</dbReference>
<organism evidence="1 2">
    <name type="scientific">Rotaria sordida</name>
    <dbReference type="NCBI Taxonomy" id="392033"/>
    <lineage>
        <taxon>Eukaryota</taxon>
        <taxon>Metazoa</taxon>
        <taxon>Spiralia</taxon>
        <taxon>Gnathifera</taxon>
        <taxon>Rotifera</taxon>
        <taxon>Eurotatoria</taxon>
        <taxon>Bdelloidea</taxon>
        <taxon>Philodinida</taxon>
        <taxon>Philodinidae</taxon>
        <taxon>Rotaria</taxon>
    </lineage>
</organism>
<evidence type="ECO:0000313" key="2">
    <source>
        <dbReference type="Proteomes" id="UP000663836"/>
    </source>
</evidence>